<evidence type="ECO:0000313" key="3">
    <source>
        <dbReference type="Proteomes" id="UP000647017"/>
    </source>
</evidence>
<comment type="caution">
    <text evidence="2">The sequence shown here is derived from an EMBL/GenBank/DDBJ whole genome shotgun (WGS) entry which is preliminary data.</text>
</comment>
<keyword evidence="3" id="KW-1185">Reference proteome</keyword>
<accession>A0ABQ4HQ18</accession>
<dbReference type="Pfam" id="PF11350">
    <property type="entry name" value="DUF3152"/>
    <property type="match status" value="1"/>
</dbReference>
<gene>
    <name evidence="2" type="ORF">Van01_08400</name>
</gene>
<organism evidence="2 3">
    <name type="scientific">Micromonospora andamanensis</name>
    <dbReference type="NCBI Taxonomy" id="1287068"/>
    <lineage>
        <taxon>Bacteria</taxon>
        <taxon>Bacillati</taxon>
        <taxon>Actinomycetota</taxon>
        <taxon>Actinomycetes</taxon>
        <taxon>Micromonosporales</taxon>
        <taxon>Micromonosporaceae</taxon>
        <taxon>Micromonospora</taxon>
    </lineage>
</organism>
<dbReference type="SUPFAM" id="SSF55486">
    <property type="entry name" value="Metalloproteases ('zincins'), catalytic domain"/>
    <property type="match status" value="1"/>
</dbReference>
<name>A0ABQ4HQ18_9ACTN</name>
<evidence type="ECO:0000313" key="2">
    <source>
        <dbReference type="EMBL" id="GIJ07626.1"/>
    </source>
</evidence>
<dbReference type="Proteomes" id="UP000647017">
    <property type="component" value="Unassembled WGS sequence"/>
</dbReference>
<feature type="domain" description="DUF3152" evidence="1">
    <location>
        <begin position="59"/>
        <end position="226"/>
    </location>
</feature>
<reference evidence="2 3" key="1">
    <citation type="submission" date="2021-01" db="EMBL/GenBank/DDBJ databases">
        <title>Whole genome shotgun sequence of Verrucosispora andamanensis NBRC 109075.</title>
        <authorList>
            <person name="Komaki H."/>
            <person name="Tamura T."/>
        </authorList>
    </citation>
    <scope>NUCLEOTIDE SEQUENCE [LARGE SCALE GENOMIC DNA]</scope>
    <source>
        <strain evidence="2 3">NBRC 109075</strain>
    </source>
</reference>
<proteinExistence type="predicted"/>
<protein>
    <recommendedName>
        <fullName evidence="1">DUF3152 domain-containing protein</fullName>
    </recommendedName>
</protein>
<dbReference type="EMBL" id="BOOZ01000003">
    <property type="protein sequence ID" value="GIJ07626.1"/>
    <property type="molecule type" value="Genomic_DNA"/>
</dbReference>
<sequence length="247" mass="25909">MPAVPHRTAVTLGMVLVLAVTAAVLLGRAGQRVAEPEQGFGDRIAYGAGGDERAGPSRYPWVGAGSFAVAGDESPVHGEAGPVARYQVAVEEGAGQDPAAFAAEVDVVLADPRSWIGTGQLRVQRVAEAEPADFTVYLATPRTSEAMCAEGGLSTEGYTSCRLPGQVIINLARWLEAVPDYGAPLEVYRAYVINHEVGHEFGEGHEACPVPGGPAPVMQQQTYGLDGCLPNAWPILDGRRHVGELIG</sequence>
<dbReference type="InterPro" id="IPR022603">
    <property type="entry name" value="DUF3152"/>
</dbReference>
<evidence type="ECO:0000259" key="1">
    <source>
        <dbReference type="Pfam" id="PF11350"/>
    </source>
</evidence>